<dbReference type="SUPFAM" id="SSF56112">
    <property type="entry name" value="Protein kinase-like (PK-like)"/>
    <property type="match status" value="1"/>
</dbReference>
<dbReference type="AlphaFoldDB" id="A0A7N0UN24"/>
<dbReference type="Gene3D" id="2.90.10.10">
    <property type="entry name" value="Bulb-type lectin domain"/>
    <property type="match status" value="1"/>
</dbReference>
<keyword evidence="10" id="KW-0812">Transmembrane</keyword>
<feature type="transmembrane region" description="Helical" evidence="10">
    <location>
        <begin position="363"/>
        <end position="386"/>
    </location>
</feature>
<dbReference type="PANTHER" id="PTHR27002:SF1063">
    <property type="entry name" value="RECEPTOR-LIKE SERINE_THREONINE-PROTEIN KINASE"/>
    <property type="match status" value="1"/>
</dbReference>
<dbReference type="Proteomes" id="UP000594263">
    <property type="component" value="Unplaced"/>
</dbReference>
<evidence type="ECO:0000256" key="4">
    <source>
        <dbReference type="ARBA" id="ARBA00022679"/>
    </source>
</evidence>
<comment type="subcellular location">
    <subcellularLocation>
        <location evidence="1">Cell membrane</location>
        <topology evidence="1">Single-pass type I membrane protein</topology>
    </subcellularLocation>
</comment>
<keyword evidence="10" id="KW-0472">Membrane</keyword>
<dbReference type="PROSITE" id="PS50011">
    <property type="entry name" value="PROTEIN_KINASE_DOM"/>
    <property type="match status" value="1"/>
</dbReference>
<evidence type="ECO:0000259" key="12">
    <source>
        <dbReference type="PROSITE" id="PS50011"/>
    </source>
</evidence>
<dbReference type="Pfam" id="PF07714">
    <property type="entry name" value="PK_Tyr_Ser-Thr"/>
    <property type="match status" value="2"/>
</dbReference>
<dbReference type="SUPFAM" id="SSF51110">
    <property type="entry name" value="alpha-D-mannose-specific plant lectins"/>
    <property type="match status" value="1"/>
</dbReference>
<evidence type="ECO:0000256" key="9">
    <source>
        <dbReference type="ARBA" id="ARBA00023180"/>
    </source>
</evidence>
<dbReference type="PANTHER" id="PTHR27002">
    <property type="entry name" value="RECEPTOR-LIKE SERINE/THREONINE-PROTEIN KINASE SD1-8"/>
    <property type="match status" value="1"/>
</dbReference>
<dbReference type="InterPro" id="IPR001480">
    <property type="entry name" value="Bulb-type_lectin_dom"/>
</dbReference>
<accession>A0A7N0UN24</accession>
<keyword evidence="6" id="KW-0547">Nucleotide-binding</keyword>
<dbReference type="InterPro" id="IPR000719">
    <property type="entry name" value="Prot_kinase_dom"/>
</dbReference>
<feature type="domain" description="Bulb-type lectin" evidence="13">
    <location>
        <begin position="29"/>
        <end position="146"/>
    </location>
</feature>
<evidence type="ECO:0000256" key="7">
    <source>
        <dbReference type="ARBA" id="ARBA00022777"/>
    </source>
</evidence>
<protein>
    <recommendedName>
        <fullName evidence="16">Receptor-like serine/threonine-protein kinase</fullName>
    </recommendedName>
</protein>
<dbReference type="SMART" id="SM00108">
    <property type="entry name" value="B_lectin"/>
    <property type="match status" value="1"/>
</dbReference>
<feature type="domain" description="Protein kinase" evidence="12">
    <location>
        <begin position="443"/>
        <end position="667"/>
    </location>
</feature>
<name>A0A7N0UN24_KALFE</name>
<evidence type="ECO:0000256" key="2">
    <source>
        <dbReference type="ARBA" id="ARBA00022475"/>
    </source>
</evidence>
<dbReference type="Gene3D" id="1.10.510.10">
    <property type="entry name" value="Transferase(Phosphotransferase) domain 1"/>
    <property type="match status" value="1"/>
</dbReference>
<feature type="chain" id="PRO_5029790234" description="Receptor-like serine/threonine-protein kinase" evidence="11">
    <location>
        <begin position="28"/>
        <end position="667"/>
    </location>
</feature>
<dbReference type="PROSITE" id="PS50927">
    <property type="entry name" value="BULB_LECTIN"/>
    <property type="match status" value="1"/>
</dbReference>
<evidence type="ECO:0000256" key="3">
    <source>
        <dbReference type="ARBA" id="ARBA00022527"/>
    </source>
</evidence>
<organism evidence="14 15">
    <name type="scientific">Kalanchoe fedtschenkoi</name>
    <name type="common">Lavender scallops</name>
    <name type="synonym">South American air plant</name>
    <dbReference type="NCBI Taxonomy" id="63787"/>
    <lineage>
        <taxon>Eukaryota</taxon>
        <taxon>Viridiplantae</taxon>
        <taxon>Streptophyta</taxon>
        <taxon>Embryophyta</taxon>
        <taxon>Tracheophyta</taxon>
        <taxon>Spermatophyta</taxon>
        <taxon>Magnoliopsida</taxon>
        <taxon>eudicotyledons</taxon>
        <taxon>Gunneridae</taxon>
        <taxon>Pentapetalae</taxon>
        <taxon>Saxifragales</taxon>
        <taxon>Crassulaceae</taxon>
        <taxon>Kalanchoe</taxon>
    </lineage>
</organism>
<evidence type="ECO:0000256" key="6">
    <source>
        <dbReference type="ARBA" id="ARBA00022741"/>
    </source>
</evidence>
<keyword evidence="5 11" id="KW-0732">Signal</keyword>
<dbReference type="GO" id="GO:0005886">
    <property type="term" value="C:plasma membrane"/>
    <property type="evidence" value="ECO:0007669"/>
    <property type="project" value="UniProtKB-SubCell"/>
</dbReference>
<dbReference type="InterPro" id="IPR036426">
    <property type="entry name" value="Bulb-type_lectin_dom_sf"/>
</dbReference>
<dbReference type="FunFam" id="3.30.200.20:FF:000951">
    <property type="entry name" value="Uncharacterized protein"/>
    <property type="match status" value="1"/>
</dbReference>
<proteinExistence type="predicted"/>
<evidence type="ECO:0000256" key="10">
    <source>
        <dbReference type="SAM" id="Phobius"/>
    </source>
</evidence>
<keyword evidence="9" id="KW-0325">Glycoprotein</keyword>
<dbReference type="InterPro" id="IPR001245">
    <property type="entry name" value="Ser-Thr/Tyr_kinase_cat_dom"/>
</dbReference>
<dbReference type="OMA" id="RIFKHNE"/>
<keyword evidence="15" id="KW-1185">Reference proteome</keyword>
<dbReference type="GO" id="GO:0005524">
    <property type="term" value="F:ATP binding"/>
    <property type="evidence" value="ECO:0007669"/>
    <property type="project" value="UniProtKB-KW"/>
</dbReference>
<keyword evidence="3" id="KW-0723">Serine/threonine-protein kinase</keyword>
<dbReference type="Gene3D" id="3.30.200.20">
    <property type="entry name" value="Phosphorylase Kinase, domain 1"/>
    <property type="match status" value="1"/>
</dbReference>
<evidence type="ECO:0000259" key="13">
    <source>
        <dbReference type="PROSITE" id="PS50927"/>
    </source>
</evidence>
<evidence type="ECO:0000256" key="8">
    <source>
        <dbReference type="ARBA" id="ARBA00022840"/>
    </source>
</evidence>
<dbReference type="EnsemblPlants" id="Kaladp0076s0371.1.v1.1">
    <property type="protein sequence ID" value="Kaladp0076s0371.1.v1.1"/>
    <property type="gene ID" value="Kaladp0076s0371.v1.1"/>
</dbReference>
<dbReference type="InterPro" id="IPR011009">
    <property type="entry name" value="Kinase-like_dom_sf"/>
</dbReference>
<evidence type="ECO:0000256" key="5">
    <source>
        <dbReference type="ARBA" id="ARBA00022729"/>
    </source>
</evidence>
<keyword evidence="4" id="KW-0808">Transferase</keyword>
<dbReference type="Gramene" id="Kaladp0076s0371.1.v1.1">
    <property type="protein sequence ID" value="Kaladp0076s0371.1.v1.1"/>
    <property type="gene ID" value="Kaladp0076s0371.v1.1"/>
</dbReference>
<evidence type="ECO:0000256" key="11">
    <source>
        <dbReference type="SAM" id="SignalP"/>
    </source>
</evidence>
<keyword evidence="10" id="KW-1133">Transmembrane helix</keyword>
<keyword evidence="7" id="KW-0418">Kinase</keyword>
<keyword evidence="8" id="KW-0067">ATP-binding</keyword>
<feature type="signal peptide" evidence="11">
    <location>
        <begin position="1"/>
        <end position="27"/>
    </location>
</feature>
<evidence type="ECO:0000256" key="1">
    <source>
        <dbReference type="ARBA" id="ARBA00004251"/>
    </source>
</evidence>
<dbReference type="Pfam" id="PF01453">
    <property type="entry name" value="B_lectin"/>
    <property type="match status" value="1"/>
</dbReference>
<sequence>MSQPAALVFSISVLILCCSYLHGVTQAQTSKLRPGESLSFTGELASPNGRYKLAFFTLRAGRSFLGISNASYSENLWVANRTTPIVNNNANLTMKADGVLAIRSIGQAPIVLNANRAAVNSVATLEDSGNFVVTELNADGSSKGVLWQSFDYPTDTLFPGMMLGNDFATGKVWRLASWLTDINPAPGVFSLEWDLTVNGTVELIMKRRGEVYWTSGLLESDSRVFQNFPTPSEEFFSYDYQLHYVANSSERSFFYTVISRRSSWWKLEPRGRLWDTNMSFLLDEDVCLGFSSATPGCYNRANVGLTDCWAGCWKNCSCIAYEMNGAYCRYWDVQAKFIPDESTRRDYYVLNSSLPTPKESSRWWIWVIVGLVAALLVLLFGFLVYYRRKKLIDERERNEEEILIELTTSDQLNESAEVGEDGKKSRSVKVFSFASIQGATKDFSLENKLGQGGFGPGKFPEGQEIAVKRLSSGSGQGLVEFKNEIILIAKLQHMNLVRLLGCCIFRDEKMLIYEYMPNKSLDFFLFGVFSDKSDVYSFGVLLLEIVSGHKNSSFHHYDRAVSLVAYASETWKDRTCLDIMDPTFVDAPREQILRCIHVALLCVQDDAADRPGMADIVLMLTNESMRLPEPNEPAYVTQKNKTSTKQPHIIEFETYSLISITTVPEGR</sequence>
<evidence type="ECO:0000313" key="15">
    <source>
        <dbReference type="Proteomes" id="UP000594263"/>
    </source>
</evidence>
<reference evidence="14" key="1">
    <citation type="submission" date="2021-01" db="UniProtKB">
        <authorList>
            <consortium name="EnsemblPlants"/>
        </authorList>
    </citation>
    <scope>IDENTIFICATION</scope>
</reference>
<keyword evidence="2" id="KW-1003">Cell membrane</keyword>
<evidence type="ECO:0000313" key="14">
    <source>
        <dbReference type="EnsemblPlants" id="Kaladp0076s0371.1.v1.1"/>
    </source>
</evidence>
<evidence type="ECO:0008006" key="16">
    <source>
        <dbReference type="Google" id="ProtNLM"/>
    </source>
</evidence>
<dbReference type="GO" id="GO:0004674">
    <property type="term" value="F:protein serine/threonine kinase activity"/>
    <property type="evidence" value="ECO:0007669"/>
    <property type="project" value="UniProtKB-KW"/>
</dbReference>